<dbReference type="Proteomes" id="UP001492380">
    <property type="component" value="Unassembled WGS sequence"/>
</dbReference>
<keyword evidence="4" id="KW-1185">Reference proteome</keyword>
<feature type="signal peptide" evidence="2">
    <location>
        <begin position="1"/>
        <end position="16"/>
    </location>
</feature>
<protein>
    <submittedName>
        <fullName evidence="3">Uncharacterized protein</fullName>
    </submittedName>
</protein>
<accession>A0ABR1YZY0</accession>
<comment type="caution">
    <text evidence="3">The sequence shown here is derived from an EMBL/GenBank/DDBJ whole genome shotgun (WGS) entry which is preliminary data.</text>
</comment>
<evidence type="ECO:0000313" key="3">
    <source>
        <dbReference type="EMBL" id="KAK8244263.1"/>
    </source>
</evidence>
<evidence type="ECO:0000256" key="1">
    <source>
        <dbReference type="SAM" id="MobiDB-lite"/>
    </source>
</evidence>
<proteinExistence type="predicted"/>
<name>A0ABR1YZY0_9PEZI</name>
<evidence type="ECO:0000256" key="2">
    <source>
        <dbReference type="SAM" id="SignalP"/>
    </source>
</evidence>
<feature type="chain" id="PRO_5045201139" evidence="2">
    <location>
        <begin position="17"/>
        <end position="241"/>
    </location>
</feature>
<keyword evidence="2" id="KW-0732">Signal</keyword>
<reference evidence="3 4" key="1">
    <citation type="submission" date="2024-04" db="EMBL/GenBank/DDBJ databases">
        <title>Phyllosticta paracitricarpa is synonymous to the EU quarantine fungus P. citricarpa based on phylogenomic analyses.</title>
        <authorList>
            <consortium name="Lawrence Berkeley National Laboratory"/>
            <person name="Van Ingen-Buijs V.A."/>
            <person name="Van Westerhoven A.C."/>
            <person name="Haridas S."/>
            <person name="Skiadas P."/>
            <person name="Martin F."/>
            <person name="Groenewald J.Z."/>
            <person name="Crous P.W."/>
            <person name="Seidl M.F."/>
        </authorList>
    </citation>
    <scope>NUCLEOTIDE SEQUENCE [LARGE SCALE GENOMIC DNA]</scope>
    <source>
        <strain evidence="3 4">CBS 123374</strain>
    </source>
</reference>
<feature type="region of interest" description="Disordered" evidence="1">
    <location>
        <begin position="222"/>
        <end position="241"/>
    </location>
</feature>
<dbReference type="EMBL" id="JBBWRZ010000002">
    <property type="protein sequence ID" value="KAK8244263.1"/>
    <property type="molecule type" value="Genomic_DNA"/>
</dbReference>
<evidence type="ECO:0000313" key="4">
    <source>
        <dbReference type="Proteomes" id="UP001492380"/>
    </source>
</evidence>
<sequence>MRFLRWLPFAAALAAALPEVKTPNKDIAVVKRDPVPCDTPDGVGGGCYNPGKYHYTIYDVEGVVIYDLTVEGTSTSYTVAFYVYNPNTDWWAKCSSDVQNSPDYQTCDRLRTLFIFNIDDNELTKSSSTVTLTIRWIYSAGALPRAKEYAKGNTGNEDEYKDLVYYQEGDVRIQIDCSGQTSSSESTSNYQCPPDDYSCGQPMPSTVSCKFTGTITVTAKILEEGEPSDNHKKDPKRLAMS</sequence>
<gene>
    <name evidence="3" type="ORF">HDK90DRAFT_508001</name>
</gene>
<organism evidence="3 4">
    <name type="scientific">Phyllosticta capitalensis</name>
    <dbReference type="NCBI Taxonomy" id="121624"/>
    <lineage>
        <taxon>Eukaryota</taxon>
        <taxon>Fungi</taxon>
        <taxon>Dikarya</taxon>
        <taxon>Ascomycota</taxon>
        <taxon>Pezizomycotina</taxon>
        <taxon>Dothideomycetes</taxon>
        <taxon>Dothideomycetes incertae sedis</taxon>
        <taxon>Botryosphaeriales</taxon>
        <taxon>Phyllostictaceae</taxon>
        <taxon>Phyllosticta</taxon>
    </lineage>
</organism>